<name>A0A9Q0RTK8_9DIPT</name>
<evidence type="ECO:0000256" key="10">
    <source>
        <dbReference type="ARBA" id="ARBA00023004"/>
    </source>
</evidence>
<evidence type="ECO:0000256" key="8">
    <source>
        <dbReference type="ARBA" id="ARBA00022964"/>
    </source>
</evidence>
<keyword evidence="10" id="KW-0408">Iron</keyword>
<dbReference type="SMART" id="SM00702">
    <property type="entry name" value="P4Hc"/>
    <property type="match status" value="1"/>
</dbReference>
<dbReference type="InterPro" id="IPR006620">
    <property type="entry name" value="Pro_4_hyd_alph"/>
</dbReference>
<dbReference type="InterPro" id="IPR029044">
    <property type="entry name" value="Nucleotide-diphossugar_trans"/>
</dbReference>
<feature type="signal peptide" evidence="13">
    <location>
        <begin position="1"/>
        <end position="20"/>
    </location>
</feature>
<organism evidence="15 16">
    <name type="scientific">Pseudolycoriella hygida</name>
    <dbReference type="NCBI Taxonomy" id="35572"/>
    <lineage>
        <taxon>Eukaryota</taxon>
        <taxon>Metazoa</taxon>
        <taxon>Ecdysozoa</taxon>
        <taxon>Arthropoda</taxon>
        <taxon>Hexapoda</taxon>
        <taxon>Insecta</taxon>
        <taxon>Pterygota</taxon>
        <taxon>Neoptera</taxon>
        <taxon>Endopterygota</taxon>
        <taxon>Diptera</taxon>
        <taxon>Nematocera</taxon>
        <taxon>Sciaroidea</taxon>
        <taxon>Sciaridae</taxon>
        <taxon>Pseudolycoriella</taxon>
    </lineage>
</organism>
<evidence type="ECO:0000256" key="4">
    <source>
        <dbReference type="ARBA" id="ARBA00022723"/>
    </source>
</evidence>
<reference evidence="15" key="1">
    <citation type="submission" date="2022-07" db="EMBL/GenBank/DDBJ databases">
        <authorList>
            <person name="Trinca V."/>
            <person name="Uliana J.V.C."/>
            <person name="Torres T.T."/>
            <person name="Ward R.J."/>
            <person name="Monesi N."/>
        </authorList>
    </citation>
    <scope>NUCLEOTIDE SEQUENCE</scope>
    <source>
        <strain evidence="15">HSMRA1968</strain>
        <tissue evidence="15">Whole embryos</tissue>
    </source>
</reference>
<keyword evidence="9" id="KW-0560">Oxidoreductase</keyword>
<dbReference type="InterPro" id="IPR050757">
    <property type="entry name" value="Collagen_mod_GT25"/>
</dbReference>
<keyword evidence="7" id="KW-0847">Vitamin C</keyword>
<dbReference type="SUPFAM" id="SSF53448">
    <property type="entry name" value="Nucleotide-diphospho-sugar transferases"/>
    <property type="match status" value="1"/>
</dbReference>
<feature type="chain" id="PRO_5040392295" description="procollagen-lysine 5-dioxygenase" evidence="13">
    <location>
        <begin position="21"/>
        <end position="721"/>
    </location>
</feature>
<dbReference type="GO" id="GO:0005783">
    <property type="term" value="C:endoplasmic reticulum"/>
    <property type="evidence" value="ECO:0007669"/>
    <property type="project" value="UniProtKB-SubCell"/>
</dbReference>
<comment type="catalytic activity">
    <reaction evidence="12">
        <text>L-lysyl-[collagen] + 2-oxoglutarate + O2 = (5R)-5-hydroxy-L-lysyl-[collagen] + succinate + CO2</text>
        <dbReference type="Rhea" id="RHEA:16569"/>
        <dbReference type="Rhea" id="RHEA-COMP:12751"/>
        <dbReference type="Rhea" id="RHEA-COMP:12752"/>
        <dbReference type="ChEBI" id="CHEBI:15379"/>
        <dbReference type="ChEBI" id="CHEBI:16526"/>
        <dbReference type="ChEBI" id="CHEBI:16810"/>
        <dbReference type="ChEBI" id="CHEBI:29969"/>
        <dbReference type="ChEBI" id="CHEBI:30031"/>
        <dbReference type="ChEBI" id="CHEBI:133442"/>
        <dbReference type="EC" id="1.14.11.4"/>
    </reaction>
</comment>
<dbReference type="Gene3D" id="2.60.120.620">
    <property type="entry name" value="q2cbj1_9rhob like domain"/>
    <property type="match status" value="1"/>
</dbReference>
<evidence type="ECO:0000256" key="12">
    <source>
        <dbReference type="ARBA" id="ARBA00047930"/>
    </source>
</evidence>
<keyword evidence="11" id="KW-0325">Glycoprotein</keyword>
<dbReference type="PANTHER" id="PTHR10730:SF45">
    <property type="entry name" value="PROCOLLAGEN-LYSINE,2-OXOGLUTARATE 5-DIOXYGENASE"/>
    <property type="match status" value="1"/>
</dbReference>
<evidence type="ECO:0000256" key="3">
    <source>
        <dbReference type="ARBA" id="ARBA00012264"/>
    </source>
</evidence>
<dbReference type="AlphaFoldDB" id="A0A9Q0RTK8"/>
<dbReference type="InterPro" id="IPR044861">
    <property type="entry name" value="IPNS-like_FE2OG_OXY"/>
</dbReference>
<evidence type="ECO:0000256" key="2">
    <source>
        <dbReference type="ARBA" id="ARBA00004240"/>
    </source>
</evidence>
<dbReference type="Pfam" id="PF03171">
    <property type="entry name" value="2OG-FeII_Oxy"/>
    <property type="match status" value="1"/>
</dbReference>
<keyword evidence="16" id="KW-1185">Reference proteome</keyword>
<dbReference type="Proteomes" id="UP001151699">
    <property type="component" value="Unassembled WGS sequence"/>
</dbReference>
<evidence type="ECO:0000256" key="7">
    <source>
        <dbReference type="ARBA" id="ARBA00022896"/>
    </source>
</evidence>
<dbReference type="PROSITE" id="PS51471">
    <property type="entry name" value="FE2OG_OXY"/>
    <property type="match status" value="1"/>
</dbReference>
<dbReference type="EC" id="1.14.11.4" evidence="3"/>
<keyword evidence="6" id="KW-0256">Endoplasmic reticulum</keyword>
<accession>A0A9Q0RTK8</accession>
<comment type="subcellular location">
    <subcellularLocation>
        <location evidence="2">Endoplasmic reticulum</location>
    </subcellularLocation>
</comment>
<evidence type="ECO:0000256" key="13">
    <source>
        <dbReference type="SAM" id="SignalP"/>
    </source>
</evidence>
<evidence type="ECO:0000256" key="9">
    <source>
        <dbReference type="ARBA" id="ARBA00023002"/>
    </source>
</evidence>
<keyword evidence="5 13" id="KW-0732">Signal</keyword>
<dbReference type="InterPro" id="IPR057589">
    <property type="entry name" value="GT_PLOD"/>
</dbReference>
<evidence type="ECO:0000256" key="6">
    <source>
        <dbReference type="ARBA" id="ARBA00022824"/>
    </source>
</evidence>
<keyword evidence="8" id="KW-0223">Dioxygenase</keyword>
<dbReference type="InterPro" id="IPR005123">
    <property type="entry name" value="Oxoglu/Fe-dep_dioxygenase_dom"/>
</dbReference>
<dbReference type="GO" id="GO:0031418">
    <property type="term" value="F:L-ascorbic acid binding"/>
    <property type="evidence" value="ECO:0007669"/>
    <property type="project" value="UniProtKB-KW"/>
</dbReference>
<sequence>MNAIANVLIILLSIDALVCMEENEYDIKVFTVASDPTEGYSRFIRSAKQYKIDVETLGMGSEWLGGNMKHQGGGYKINLLKKALKPLKDSQTIILFTDSYDVIYTASLDAIVKKFKNTGAHVLFSSEPYCWPDDTVDHLYPSVDYTQSKFLNSGMFMGYASDLYEILKTPIKNTDDDQLYYTRAFLDKELREKLKFKLDYKSEIFQNLHGSIGHVKLEFDEDSGESYITNLESQSRPAIIHGNGPSKIQLNNFGNYLAGAFVFSRCVVCEENLIDVSADSKLPKITMALHIEKAVPFLEEYFDLIEALDYPKNKIDLFVHNGIDYHADVVNAFIEKSSSQYASVKTILPSDNVGEQDARDLAVNHAKNKKSEYLFVVDAEGHLDSPNTLKELMKHNRLILSPTMLRPGEVWSNFWGALSEKGFYARAHDYMDIAKNNIRGVWNVPFISTCYLIKSSILDKISYKQYEMLDAEMSFCKTLREQDIHMHTVNLKHYGHLMNGDNYNTVLARPDFYMLFDNRPDWEERYIHKEYIKSLEPNATHKQPCPDVYWFPIVTERFCDDLVAIVEHNGKWSDGSNNDDRLQGGYEAVPTRDIHMTQVGLQSMYLKFLQLYVRPLQEAVFTGYFHNPPNSLMNFVVRYKPTEQPKLRPHHDSSTYTINIALNKAGEDYEGGGCRFLRYNCSVTDTQKGWMLMHPGRLTHFHEGLETTKGTRYIMISFVDP</sequence>
<dbReference type="OrthoDB" id="69177at2759"/>
<gene>
    <name evidence="15" type="primary">Plod</name>
    <name evidence="15" type="ORF">Bhyg_15542</name>
</gene>
<evidence type="ECO:0000313" key="15">
    <source>
        <dbReference type="EMBL" id="KAJ6633215.1"/>
    </source>
</evidence>
<dbReference type="GO" id="GO:0005506">
    <property type="term" value="F:iron ion binding"/>
    <property type="evidence" value="ECO:0007669"/>
    <property type="project" value="InterPro"/>
</dbReference>
<comment type="cofactor">
    <cofactor evidence="1">
        <name>L-ascorbate</name>
        <dbReference type="ChEBI" id="CHEBI:38290"/>
    </cofactor>
</comment>
<evidence type="ECO:0000313" key="16">
    <source>
        <dbReference type="Proteomes" id="UP001151699"/>
    </source>
</evidence>
<feature type="domain" description="Fe2OG dioxygenase" evidence="14">
    <location>
        <begin position="628"/>
        <end position="721"/>
    </location>
</feature>
<protein>
    <recommendedName>
        <fullName evidence="3">procollagen-lysine 5-dioxygenase</fullName>
        <ecNumber evidence="3">1.14.11.4</ecNumber>
    </recommendedName>
</protein>
<dbReference type="Pfam" id="PF25342">
    <property type="entry name" value="GT_PLOD"/>
    <property type="match status" value="1"/>
</dbReference>
<dbReference type="EMBL" id="WJQU01002137">
    <property type="protein sequence ID" value="KAJ6633215.1"/>
    <property type="molecule type" value="Genomic_DNA"/>
</dbReference>
<evidence type="ECO:0000256" key="11">
    <source>
        <dbReference type="ARBA" id="ARBA00023180"/>
    </source>
</evidence>
<dbReference type="PANTHER" id="PTHR10730">
    <property type="entry name" value="PROCOLLAGEN-LYSINE,2-OXOGLUTARATE 5-DIOXYGENASE/GLYCOSYLTRANSFERASE 25 FAMILY MEMBER"/>
    <property type="match status" value="1"/>
</dbReference>
<dbReference type="FunFam" id="2.60.120.620:FF:000026">
    <property type="entry name" value="Procollagen-lysine,2-oxoglutarate 5-dioxygenase"/>
    <property type="match status" value="1"/>
</dbReference>
<keyword evidence="4" id="KW-0479">Metal-binding</keyword>
<comment type="caution">
    <text evidence="15">The sequence shown here is derived from an EMBL/GenBank/DDBJ whole genome shotgun (WGS) entry which is preliminary data.</text>
</comment>
<evidence type="ECO:0000256" key="1">
    <source>
        <dbReference type="ARBA" id="ARBA00001961"/>
    </source>
</evidence>
<proteinExistence type="predicted"/>
<evidence type="ECO:0000256" key="5">
    <source>
        <dbReference type="ARBA" id="ARBA00022729"/>
    </source>
</evidence>
<dbReference type="GO" id="GO:0008475">
    <property type="term" value="F:procollagen-lysine 5-dioxygenase activity"/>
    <property type="evidence" value="ECO:0007669"/>
    <property type="project" value="UniProtKB-EC"/>
</dbReference>
<evidence type="ECO:0000259" key="14">
    <source>
        <dbReference type="PROSITE" id="PS51471"/>
    </source>
</evidence>